<dbReference type="SUPFAM" id="SSF111369">
    <property type="entry name" value="HlyD-like secretion proteins"/>
    <property type="match status" value="1"/>
</dbReference>
<proteinExistence type="inferred from homology"/>
<dbReference type="PANTHER" id="PTHR30158:SF3">
    <property type="entry name" value="MULTIDRUG EFFLUX PUMP SUBUNIT ACRA-RELATED"/>
    <property type="match status" value="1"/>
</dbReference>
<feature type="region of interest" description="Disordered" evidence="3">
    <location>
        <begin position="1"/>
        <end position="52"/>
    </location>
</feature>
<organism evidence="6 7">
    <name type="scientific">Candidatus Thiothrix singaporensis</name>
    <dbReference type="NCBI Taxonomy" id="2799669"/>
    <lineage>
        <taxon>Bacteria</taxon>
        <taxon>Pseudomonadati</taxon>
        <taxon>Pseudomonadota</taxon>
        <taxon>Gammaproteobacteria</taxon>
        <taxon>Thiotrichales</taxon>
        <taxon>Thiotrichaceae</taxon>
        <taxon>Thiothrix</taxon>
    </lineage>
</organism>
<evidence type="ECO:0000256" key="2">
    <source>
        <dbReference type="ARBA" id="ARBA00009477"/>
    </source>
</evidence>
<dbReference type="GO" id="GO:0005886">
    <property type="term" value="C:plasma membrane"/>
    <property type="evidence" value="ECO:0007669"/>
    <property type="project" value="TreeGrafter"/>
</dbReference>
<evidence type="ECO:0000256" key="3">
    <source>
        <dbReference type="SAM" id="MobiDB-lite"/>
    </source>
</evidence>
<protein>
    <submittedName>
        <fullName evidence="6">Efflux RND transporter periplasmic adaptor subunit</fullName>
    </submittedName>
</protein>
<feature type="region of interest" description="Disordered" evidence="3">
    <location>
        <begin position="78"/>
        <end position="105"/>
    </location>
</feature>
<dbReference type="Gene3D" id="2.40.50.100">
    <property type="match status" value="1"/>
</dbReference>
<feature type="domain" description="Multidrug resistance protein MdtA-like barrel-sandwich hybrid" evidence="5">
    <location>
        <begin position="48"/>
        <end position="169"/>
    </location>
</feature>
<evidence type="ECO:0000313" key="6">
    <source>
        <dbReference type="EMBL" id="QLQ32526.1"/>
    </source>
</evidence>
<dbReference type="Gene3D" id="2.40.30.170">
    <property type="match status" value="1"/>
</dbReference>
<dbReference type="Pfam" id="PF25917">
    <property type="entry name" value="BSH_RND"/>
    <property type="match status" value="1"/>
</dbReference>
<dbReference type="InterPro" id="IPR006143">
    <property type="entry name" value="RND_pump_MFP"/>
</dbReference>
<dbReference type="KEGG" id="this:HZT40_14110"/>
<comment type="similarity">
    <text evidence="2">Belongs to the membrane fusion protein (MFP) (TC 8.A.1) family.</text>
</comment>
<evidence type="ECO:0000259" key="5">
    <source>
        <dbReference type="Pfam" id="PF25917"/>
    </source>
</evidence>
<dbReference type="GO" id="GO:0022857">
    <property type="term" value="F:transmembrane transporter activity"/>
    <property type="evidence" value="ECO:0007669"/>
    <property type="project" value="InterPro"/>
</dbReference>
<sequence length="197" mass="21016">MKSAWSPCNRSAWPDPRTARQGAAGGSGGSPPAGRWHYPQTPVPGRRQVKQGAPLYQIDSATYQAAVDTAQAQLAKAEAARDDASNKARRGQSLAARGLVSHDSQEDLVTAQKQAEADVGVARAALESARIKLAYTQVKAPISGFVGKSSVTAGALVTANQSGALATIQQLGRFWWTFPRKGWTHCAVNSRIPRRLR</sequence>
<dbReference type="InterPro" id="IPR058625">
    <property type="entry name" value="MdtA-like_BSH"/>
</dbReference>
<dbReference type="Pfam" id="PF25876">
    <property type="entry name" value="HH_MFP_RND"/>
    <property type="match status" value="1"/>
</dbReference>
<gene>
    <name evidence="6" type="ORF">HZT40_14110</name>
</gene>
<reference evidence="6" key="1">
    <citation type="submission" date="2020-06" db="EMBL/GenBank/DDBJ databases">
        <title>Analysis procedures for assessing recovery of high quality, complete, closed genomes from Nanopore long read metagenome sequencing.</title>
        <authorList>
            <person name="Bessarab I."/>
            <person name="Arumugam K."/>
            <person name="Haryono M."/>
            <person name="Liu X."/>
            <person name="Roy S."/>
            <person name="Zuniga-Montanez R.E."/>
            <person name="Qiu G."/>
            <person name="Drautz-Moses D.I."/>
            <person name="Law Y.Y."/>
            <person name="Wuertz S."/>
            <person name="Lauro F.M."/>
            <person name="Huson D.H."/>
            <person name="Williams R.B."/>
        </authorList>
    </citation>
    <scope>NUCLEOTIDE SEQUENCE [LARGE SCALE GENOMIC DNA]</scope>
    <source>
        <strain evidence="6">SSD2</strain>
    </source>
</reference>
<dbReference type="EMBL" id="CP059265">
    <property type="protein sequence ID" value="QLQ32526.1"/>
    <property type="molecule type" value="Genomic_DNA"/>
</dbReference>
<dbReference type="Proteomes" id="UP000510621">
    <property type="component" value="Chromosome"/>
</dbReference>
<dbReference type="AlphaFoldDB" id="A0A7L6ATS9"/>
<dbReference type="InterPro" id="IPR058624">
    <property type="entry name" value="MdtA-like_HH"/>
</dbReference>
<comment type="subcellular location">
    <subcellularLocation>
        <location evidence="1">Cell inner membrane</location>
        <topology evidence="1">Lipid-anchor</topology>
    </subcellularLocation>
</comment>
<evidence type="ECO:0000313" key="7">
    <source>
        <dbReference type="Proteomes" id="UP000510621"/>
    </source>
</evidence>
<evidence type="ECO:0000256" key="1">
    <source>
        <dbReference type="ARBA" id="ARBA00004519"/>
    </source>
</evidence>
<accession>A0A7L6ATS9</accession>
<dbReference type="PANTHER" id="PTHR30158">
    <property type="entry name" value="ACRA/E-RELATED COMPONENT OF DRUG EFFLUX TRANSPORTER"/>
    <property type="match status" value="1"/>
</dbReference>
<evidence type="ECO:0000259" key="4">
    <source>
        <dbReference type="Pfam" id="PF25876"/>
    </source>
</evidence>
<feature type="domain" description="Multidrug resistance protein MdtA-like alpha-helical hairpin" evidence="4">
    <location>
        <begin position="68"/>
        <end position="136"/>
    </location>
</feature>
<name>A0A7L6ATS9_9GAMM</name>
<dbReference type="Gene3D" id="1.10.287.470">
    <property type="entry name" value="Helix hairpin bin"/>
    <property type="match status" value="1"/>
</dbReference>
<dbReference type="NCBIfam" id="TIGR01730">
    <property type="entry name" value="RND_mfp"/>
    <property type="match status" value="1"/>
</dbReference>
<keyword evidence="7" id="KW-1185">Reference proteome</keyword>
<dbReference type="GO" id="GO:0046677">
    <property type="term" value="P:response to antibiotic"/>
    <property type="evidence" value="ECO:0007669"/>
    <property type="project" value="TreeGrafter"/>
</dbReference>